<dbReference type="AlphaFoldDB" id="A0A143HB82"/>
<name>A0A143HB82_9BACL</name>
<dbReference type="OrthoDB" id="2991597at2"/>
<dbReference type="STRING" id="241244.ATY39_04360"/>
<dbReference type="RefSeq" id="WP_066786367.1">
    <property type="nucleotide sequence ID" value="NZ_BJVD01000001.1"/>
</dbReference>
<reference evidence="1 2" key="1">
    <citation type="journal article" date="2016" name="Genome Announc.">
        <title>Whole-Genome Sequence of Rummeliibacillus stabekisii Strain PP9 Isolated from Antarctic Soil.</title>
        <authorList>
            <person name="da Mota F.F."/>
            <person name="Vollu R.E."/>
            <person name="Jurelevicius D."/>
            <person name="Seldin L."/>
        </authorList>
    </citation>
    <scope>NUCLEOTIDE SEQUENCE [LARGE SCALE GENOMIC DNA]</scope>
    <source>
        <strain evidence="1 2">PP9</strain>
    </source>
</reference>
<evidence type="ECO:0000313" key="1">
    <source>
        <dbReference type="EMBL" id="AMW98745.1"/>
    </source>
</evidence>
<evidence type="ECO:0000313" key="2">
    <source>
        <dbReference type="Proteomes" id="UP000076021"/>
    </source>
</evidence>
<organism evidence="1 2">
    <name type="scientific">Rummeliibacillus stabekisii</name>
    <dbReference type="NCBI Taxonomy" id="241244"/>
    <lineage>
        <taxon>Bacteria</taxon>
        <taxon>Bacillati</taxon>
        <taxon>Bacillota</taxon>
        <taxon>Bacilli</taxon>
        <taxon>Bacillales</taxon>
        <taxon>Caryophanaceae</taxon>
        <taxon>Rummeliibacillus</taxon>
    </lineage>
</organism>
<protein>
    <submittedName>
        <fullName evidence="1">Uncharacterized protein</fullName>
    </submittedName>
</protein>
<dbReference type="KEGG" id="rst:ATY39_04360"/>
<gene>
    <name evidence="1" type="ORF">ATY39_04360</name>
</gene>
<sequence length="83" mass="9139">MNASEAYNMCRRYHGRHVRITDRDGRVHEGHITRVDRNMVWIRPQGGGGYGLGWGWGWGGGGFGYGIALGAITGIALSAAFFW</sequence>
<proteinExistence type="predicted"/>
<dbReference type="EMBL" id="CP014806">
    <property type="protein sequence ID" value="AMW98745.1"/>
    <property type="molecule type" value="Genomic_DNA"/>
</dbReference>
<keyword evidence="2" id="KW-1185">Reference proteome</keyword>
<dbReference type="Proteomes" id="UP000076021">
    <property type="component" value="Chromosome"/>
</dbReference>
<accession>A0A143HB82</accession>
<reference evidence="2" key="2">
    <citation type="submission" date="2016-03" db="EMBL/GenBank/DDBJ databases">
        <authorList>
            <person name="Ploux O."/>
        </authorList>
    </citation>
    <scope>NUCLEOTIDE SEQUENCE [LARGE SCALE GENOMIC DNA]</scope>
    <source>
        <strain evidence="2">PP9</strain>
    </source>
</reference>